<dbReference type="PANTHER" id="PTHR15272">
    <property type="entry name" value="CHROMATIN ASSEMBLY FACTOR 1 SUBUNIT A CAF-1 SUBUNIT A"/>
    <property type="match status" value="1"/>
</dbReference>
<feature type="compositionally biased region" description="Polar residues" evidence="6">
    <location>
        <begin position="414"/>
        <end position="431"/>
    </location>
</feature>
<dbReference type="EMBL" id="JAQMWT010000524">
    <property type="protein sequence ID" value="KAJ8600339.1"/>
    <property type="molecule type" value="Genomic_DNA"/>
</dbReference>
<dbReference type="GO" id="GO:0006334">
    <property type="term" value="P:nucleosome assembly"/>
    <property type="evidence" value="ECO:0007669"/>
    <property type="project" value="TreeGrafter"/>
</dbReference>
<evidence type="ECO:0000256" key="1">
    <source>
        <dbReference type="ARBA" id="ARBA00004123"/>
    </source>
</evidence>
<reference evidence="8" key="1">
    <citation type="submission" date="2023-01" db="EMBL/GenBank/DDBJ databases">
        <title>Metagenome sequencing of chrysophaentin producing Chrysophaeum taylorii.</title>
        <authorList>
            <person name="Davison J."/>
            <person name="Bewley C."/>
        </authorList>
    </citation>
    <scope>NUCLEOTIDE SEQUENCE</scope>
    <source>
        <strain evidence="8">NIES-1699</strain>
    </source>
</reference>
<feature type="coiled-coil region" evidence="5">
    <location>
        <begin position="127"/>
        <end position="183"/>
    </location>
</feature>
<feature type="domain" description="Chromatin assembly factor 1 subunit A dimerization" evidence="7">
    <location>
        <begin position="253"/>
        <end position="323"/>
    </location>
</feature>
<feature type="region of interest" description="Disordered" evidence="6">
    <location>
        <begin position="388"/>
        <end position="431"/>
    </location>
</feature>
<protein>
    <recommendedName>
        <fullName evidence="7">Chromatin assembly factor 1 subunit A dimerization domain-containing protein</fullName>
    </recommendedName>
</protein>
<feature type="compositionally biased region" description="Basic residues" evidence="6">
    <location>
        <begin position="391"/>
        <end position="400"/>
    </location>
</feature>
<feature type="compositionally biased region" description="Acidic residues" evidence="6">
    <location>
        <begin position="303"/>
        <end position="337"/>
    </location>
</feature>
<evidence type="ECO:0000256" key="5">
    <source>
        <dbReference type="SAM" id="Coils"/>
    </source>
</evidence>
<keyword evidence="5" id="KW-0175">Coiled coil</keyword>
<comment type="caution">
    <text evidence="8">The sequence shown here is derived from an EMBL/GenBank/DDBJ whole genome shotgun (WGS) entry which is preliminary data.</text>
</comment>
<name>A0AAD7U9H9_9STRA</name>
<keyword evidence="4" id="KW-0539">Nucleus</keyword>
<keyword evidence="3" id="KW-0234">DNA repair</keyword>
<dbReference type="GO" id="GO:0033186">
    <property type="term" value="C:CAF-1 complex"/>
    <property type="evidence" value="ECO:0007669"/>
    <property type="project" value="TreeGrafter"/>
</dbReference>
<proteinExistence type="predicted"/>
<evidence type="ECO:0000259" key="7">
    <source>
        <dbReference type="Pfam" id="PF12253"/>
    </source>
</evidence>
<keyword evidence="2" id="KW-0227">DNA damage</keyword>
<evidence type="ECO:0000256" key="6">
    <source>
        <dbReference type="SAM" id="MobiDB-lite"/>
    </source>
</evidence>
<evidence type="ECO:0000313" key="8">
    <source>
        <dbReference type="EMBL" id="KAJ8600339.1"/>
    </source>
</evidence>
<dbReference type="Pfam" id="PF12253">
    <property type="entry name" value="CAF1A_dimeriz"/>
    <property type="match status" value="1"/>
</dbReference>
<dbReference type="Proteomes" id="UP001230188">
    <property type="component" value="Unassembled WGS sequence"/>
</dbReference>
<accession>A0AAD7U9H9</accession>
<comment type="subcellular location">
    <subcellularLocation>
        <location evidence="1">Nucleus</location>
    </subcellularLocation>
</comment>
<gene>
    <name evidence="8" type="ORF">CTAYLR_000661</name>
</gene>
<feature type="region of interest" description="Disordered" evidence="6">
    <location>
        <begin position="303"/>
        <end position="338"/>
    </location>
</feature>
<evidence type="ECO:0000313" key="9">
    <source>
        <dbReference type="Proteomes" id="UP001230188"/>
    </source>
</evidence>
<dbReference type="AlphaFoldDB" id="A0AAD7U9H9"/>
<keyword evidence="9" id="KW-1185">Reference proteome</keyword>
<dbReference type="GO" id="GO:0005634">
    <property type="term" value="C:nucleus"/>
    <property type="evidence" value="ECO:0007669"/>
    <property type="project" value="UniProtKB-SubCell"/>
</dbReference>
<organism evidence="8 9">
    <name type="scientific">Chrysophaeum taylorii</name>
    <dbReference type="NCBI Taxonomy" id="2483200"/>
    <lineage>
        <taxon>Eukaryota</taxon>
        <taxon>Sar</taxon>
        <taxon>Stramenopiles</taxon>
        <taxon>Ochrophyta</taxon>
        <taxon>Pelagophyceae</taxon>
        <taxon>Pelagomonadales</taxon>
        <taxon>Pelagomonadaceae</taxon>
        <taxon>Chrysophaeum</taxon>
    </lineage>
</organism>
<sequence>MARSKEKQYEAELAAVLRSVEIPHASEPDYRLDWEEVVEEGDDIEALVPRLARSVQGFRGTLAKATQAANLPIDESVVAAKIRLIAERKAYGVASRCVIQEDESPVAMWHWEVTSMERFSKKSATIIKEARAKRTKAGKKIKALKRVLDVLEKHPDDKARISREEEKVEKLKREEEAARLKEKPKPPKVTIQAFFKKQPRKVVEKVSPVISTLDLDRLPEPPEDSLAEFRVKRPKKRKGPSVFIVPEEPPAKKFFKFHENYRPAFYGVCEKTSDVVTGIAPFARDPQIDYDVDSDAEFAENDAAVEDAEEIGDEEDEEDDEDVLDYDDGFLAGDDEVDGAKIIGKPVDEASEDQEVIQIIAAGASPADTEHLAQYAARFLFEPRALASWNKPKKQPKNKKKKEEDSTESAAARKSTTPTDSQKLLTHFFTT</sequence>
<evidence type="ECO:0000256" key="4">
    <source>
        <dbReference type="ARBA" id="ARBA00023242"/>
    </source>
</evidence>
<evidence type="ECO:0000256" key="2">
    <source>
        <dbReference type="ARBA" id="ARBA00022763"/>
    </source>
</evidence>
<dbReference type="GO" id="GO:0006281">
    <property type="term" value="P:DNA repair"/>
    <property type="evidence" value="ECO:0007669"/>
    <property type="project" value="UniProtKB-KW"/>
</dbReference>
<dbReference type="InterPro" id="IPR022043">
    <property type="entry name" value="CAF1A_DD"/>
</dbReference>
<evidence type="ECO:0000256" key="3">
    <source>
        <dbReference type="ARBA" id="ARBA00023204"/>
    </source>
</evidence>
<dbReference type="PANTHER" id="PTHR15272:SF0">
    <property type="entry name" value="CHROMATIN ASSEMBLY FACTOR 1 SUBUNIT A"/>
    <property type="match status" value="1"/>
</dbReference>